<evidence type="ECO:0000256" key="1">
    <source>
        <dbReference type="SAM" id="SignalP"/>
    </source>
</evidence>
<evidence type="ECO:0008006" key="6">
    <source>
        <dbReference type="Google" id="ProtNLM"/>
    </source>
</evidence>
<dbReference type="RefSeq" id="WP_114728297.1">
    <property type="nucleotide sequence ID" value="NZ_BJMI01000008.1"/>
</dbReference>
<evidence type="ECO:0000313" key="4">
    <source>
        <dbReference type="Proteomes" id="UP000254958"/>
    </source>
</evidence>
<reference evidence="3 4" key="1">
    <citation type="submission" date="2018-07" db="EMBL/GenBank/DDBJ databases">
        <title>Genomic Encyclopedia of Type Strains, Phase IV (KMG-IV): sequencing the most valuable type-strain genomes for metagenomic binning, comparative biology and taxonomic classification.</title>
        <authorList>
            <person name="Goeker M."/>
        </authorList>
    </citation>
    <scope>NUCLEOTIDE SEQUENCE [LARGE SCALE GENOMIC DNA]</scope>
    <source>
        <strain evidence="3 4">DSM 5603</strain>
    </source>
</reference>
<accession>A0A370FY49</accession>
<dbReference type="OrthoDB" id="7271334at2"/>
<feature type="chain" id="PRO_5044585192" description="OstA-like protein" evidence="1">
    <location>
        <begin position="30"/>
        <end position="154"/>
    </location>
</feature>
<dbReference type="Proteomes" id="UP000254958">
    <property type="component" value="Unassembled WGS sequence"/>
</dbReference>
<dbReference type="AlphaFoldDB" id="A0A370FY49"/>
<protein>
    <recommendedName>
        <fullName evidence="6">OstA-like protein</fullName>
    </recommendedName>
</protein>
<feature type="signal peptide" evidence="1">
    <location>
        <begin position="1"/>
        <end position="29"/>
    </location>
</feature>
<dbReference type="Proteomes" id="UP000562982">
    <property type="component" value="Unassembled WGS sequence"/>
</dbReference>
<dbReference type="EMBL" id="JABEQI010000010">
    <property type="protein sequence ID" value="MBB2187655.1"/>
    <property type="molecule type" value="Genomic_DNA"/>
</dbReference>
<organism evidence="3 4">
    <name type="scientific">Gluconacetobacter liquefaciens</name>
    <name type="common">Acetobacter liquefaciens</name>
    <dbReference type="NCBI Taxonomy" id="89584"/>
    <lineage>
        <taxon>Bacteria</taxon>
        <taxon>Pseudomonadati</taxon>
        <taxon>Pseudomonadota</taxon>
        <taxon>Alphaproteobacteria</taxon>
        <taxon>Acetobacterales</taxon>
        <taxon>Acetobacteraceae</taxon>
        <taxon>Gluconacetobacter</taxon>
    </lineage>
</organism>
<evidence type="ECO:0000313" key="2">
    <source>
        <dbReference type="EMBL" id="MBB2187655.1"/>
    </source>
</evidence>
<gene>
    <name evidence="3" type="ORF">C7453_10969</name>
    <name evidence="2" type="ORF">HLH32_14975</name>
</gene>
<proteinExistence type="predicted"/>
<sequence>MMPQSRSWKILIFLGAGAVLASASRPALAGTFTVVDGRADNEISEISRLYVDEQLAATIRLDASAPQRAVHVETAAGRINHTYALCGEITIRTPDGRTETHEVNGGGILHHPEGRTLNALGTRNFTEFYLADPDDPSVVERQPGRSEICSVPTS</sequence>
<reference evidence="2 5" key="2">
    <citation type="submission" date="2020-04" db="EMBL/GenBank/DDBJ databases">
        <title>Description of novel Gluconacetobacter.</title>
        <authorList>
            <person name="Sombolestani A."/>
        </authorList>
    </citation>
    <scope>NUCLEOTIDE SEQUENCE [LARGE SCALE GENOMIC DNA]</scope>
    <source>
        <strain evidence="2 5">LMG 1382</strain>
    </source>
</reference>
<dbReference type="EMBL" id="QQAW01000009">
    <property type="protein sequence ID" value="RDI36551.1"/>
    <property type="molecule type" value="Genomic_DNA"/>
</dbReference>
<keyword evidence="4" id="KW-1185">Reference proteome</keyword>
<evidence type="ECO:0000313" key="3">
    <source>
        <dbReference type="EMBL" id="RDI36551.1"/>
    </source>
</evidence>
<name>A0A370FY49_GLULI</name>
<comment type="caution">
    <text evidence="3">The sequence shown here is derived from an EMBL/GenBank/DDBJ whole genome shotgun (WGS) entry which is preliminary data.</text>
</comment>
<evidence type="ECO:0000313" key="5">
    <source>
        <dbReference type="Proteomes" id="UP000562982"/>
    </source>
</evidence>
<keyword evidence="1" id="KW-0732">Signal</keyword>